<name>A0AAN8K1N2_PATCE</name>
<evidence type="ECO:0000256" key="1">
    <source>
        <dbReference type="SAM" id="MobiDB-lite"/>
    </source>
</evidence>
<gene>
    <name evidence="2" type="ORF">SNE40_005421</name>
</gene>
<evidence type="ECO:0000313" key="3">
    <source>
        <dbReference type="Proteomes" id="UP001347796"/>
    </source>
</evidence>
<feature type="compositionally biased region" description="Basic and acidic residues" evidence="1">
    <location>
        <begin position="83"/>
        <end position="96"/>
    </location>
</feature>
<feature type="region of interest" description="Disordered" evidence="1">
    <location>
        <begin position="83"/>
        <end position="120"/>
    </location>
</feature>
<dbReference type="AlphaFoldDB" id="A0AAN8K1N2"/>
<organism evidence="2 3">
    <name type="scientific">Patella caerulea</name>
    <name type="common">Rayed Mediterranean limpet</name>
    <dbReference type="NCBI Taxonomy" id="87958"/>
    <lineage>
        <taxon>Eukaryota</taxon>
        <taxon>Metazoa</taxon>
        <taxon>Spiralia</taxon>
        <taxon>Lophotrochozoa</taxon>
        <taxon>Mollusca</taxon>
        <taxon>Gastropoda</taxon>
        <taxon>Patellogastropoda</taxon>
        <taxon>Patelloidea</taxon>
        <taxon>Patellidae</taxon>
        <taxon>Patella</taxon>
    </lineage>
</organism>
<feature type="region of interest" description="Disordered" evidence="1">
    <location>
        <begin position="1"/>
        <end position="50"/>
    </location>
</feature>
<sequence>MEERVYSSEKNLEEMSKKLTDKMDTVLEAPNTSTQKGSAQAEPLDTPPSLKKIKTTAAKGGKIHKNVYDLKPELADRIRRAGMKLTRDANSKRTYDQKTLPWFKEKSEHGQNRPETPRVN</sequence>
<accession>A0AAN8K1N2</accession>
<protein>
    <submittedName>
        <fullName evidence="2">Uncharacterized protein</fullName>
    </submittedName>
</protein>
<keyword evidence="3" id="KW-1185">Reference proteome</keyword>
<feature type="compositionally biased region" description="Basic and acidic residues" evidence="1">
    <location>
        <begin position="103"/>
        <end position="120"/>
    </location>
</feature>
<evidence type="ECO:0000313" key="2">
    <source>
        <dbReference type="EMBL" id="KAK6187375.1"/>
    </source>
</evidence>
<reference evidence="2 3" key="1">
    <citation type="submission" date="2024-01" db="EMBL/GenBank/DDBJ databases">
        <title>The genome of the rayed Mediterranean limpet Patella caerulea (Linnaeus, 1758).</title>
        <authorList>
            <person name="Anh-Thu Weber A."/>
            <person name="Halstead-Nussloch G."/>
        </authorList>
    </citation>
    <scope>NUCLEOTIDE SEQUENCE [LARGE SCALE GENOMIC DNA]</scope>
    <source>
        <strain evidence="2">AATW-2023a</strain>
        <tissue evidence="2">Whole specimen</tissue>
    </source>
</reference>
<dbReference type="EMBL" id="JAZGQO010000004">
    <property type="protein sequence ID" value="KAK6187375.1"/>
    <property type="molecule type" value="Genomic_DNA"/>
</dbReference>
<feature type="compositionally biased region" description="Basic and acidic residues" evidence="1">
    <location>
        <begin position="1"/>
        <end position="25"/>
    </location>
</feature>
<proteinExistence type="predicted"/>
<dbReference type="Proteomes" id="UP001347796">
    <property type="component" value="Unassembled WGS sequence"/>
</dbReference>
<comment type="caution">
    <text evidence="2">The sequence shown here is derived from an EMBL/GenBank/DDBJ whole genome shotgun (WGS) entry which is preliminary data.</text>
</comment>